<protein>
    <recommendedName>
        <fullName evidence="4 12">GPI ethanolamine phosphate transferase 1</fullName>
        <ecNumber evidence="12">2.-.-.-</ecNumber>
    </recommendedName>
</protein>
<feature type="transmembrane region" description="Helical" evidence="12">
    <location>
        <begin position="619"/>
        <end position="638"/>
    </location>
</feature>
<feature type="transmembrane region" description="Helical" evidence="12">
    <location>
        <begin position="684"/>
        <end position="702"/>
    </location>
</feature>
<comment type="pathway">
    <text evidence="2 12">Glycolipid biosynthesis; glycosylphosphatidylinositol-anchor biosynthesis.</text>
</comment>
<dbReference type="Proteomes" id="UP001307889">
    <property type="component" value="Chromosome 3"/>
</dbReference>
<evidence type="ECO:0000256" key="5">
    <source>
        <dbReference type="ARBA" id="ARBA00022502"/>
    </source>
</evidence>
<dbReference type="PANTHER" id="PTHR12250:SF0">
    <property type="entry name" value="GPI ETHANOLAMINE PHOSPHATE TRANSFERASE 1"/>
    <property type="match status" value="1"/>
</dbReference>
<feature type="transmembrane region" description="Helical" evidence="12">
    <location>
        <begin position="430"/>
        <end position="450"/>
    </location>
</feature>
<evidence type="ECO:0000256" key="10">
    <source>
        <dbReference type="ARBA" id="ARBA00023136"/>
    </source>
</evidence>
<organism evidence="14 15">
    <name type="scientific">Nesidiocoris tenuis</name>
    <dbReference type="NCBI Taxonomy" id="355587"/>
    <lineage>
        <taxon>Eukaryota</taxon>
        <taxon>Metazoa</taxon>
        <taxon>Ecdysozoa</taxon>
        <taxon>Arthropoda</taxon>
        <taxon>Hexapoda</taxon>
        <taxon>Insecta</taxon>
        <taxon>Pterygota</taxon>
        <taxon>Neoptera</taxon>
        <taxon>Paraneoptera</taxon>
        <taxon>Hemiptera</taxon>
        <taxon>Heteroptera</taxon>
        <taxon>Panheteroptera</taxon>
        <taxon>Cimicomorpha</taxon>
        <taxon>Miridae</taxon>
        <taxon>Dicyphina</taxon>
        <taxon>Nesidiocoris</taxon>
    </lineage>
</organism>
<evidence type="ECO:0000256" key="1">
    <source>
        <dbReference type="ARBA" id="ARBA00004477"/>
    </source>
</evidence>
<feature type="transmembrane region" description="Helical" evidence="12">
    <location>
        <begin position="594"/>
        <end position="613"/>
    </location>
</feature>
<keyword evidence="5 12" id="KW-0337">GPI-anchor biosynthesis</keyword>
<dbReference type="Gene3D" id="3.40.720.10">
    <property type="entry name" value="Alkaline Phosphatase, subunit A"/>
    <property type="match status" value="1"/>
</dbReference>
<comment type="function">
    <text evidence="12">Ethanolamine phosphate transferase involved in glycosylphosphatidylinositol-anchor biosynthesis. Transfers ethanolamine phosphate to the first alpha-1,4-linked mannose of the glycosylphosphatidylinositol precursor of GPI-anchor.</text>
</comment>
<keyword evidence="8 12" id="KW-0256">Endoplasmic reticulum</keyword>
<feature type="transmembrane region" description="Helical" evidence="12">
    <location>
        <begin position="864"/>
        <end position="888"/>
    </location>
</feature>
<evidence type="ECO:0000256" key="7">
    <source>
        <dbReference type="ARBA" id="ARBA00022692"/>
    </source>
</evidence>
<evidence type="ECO:0000256" key="8">
    <source>
        <dbReference type="ARBA" id="ARBA00022824"/>
    </source>
</evidence>
<dbReference type="InterPro" id="IPR007070">
    <property type="entry name" value="GPI_EtnP_transferase_1"/>
</dbReference>
<feature type="transmembrane region" description="Helical" evidence="12">
    <location>
        <begin position="565"/>
        <end position="582"/>
    </location>
</feature>
<evidence type="ECO:0000259" key="13">
    <source>
        <dbReference type="Pfam" id="PF04987"/>
    </source>
</evidence>
<comment type="subcellular location">
    <subcellularLocation>
        <location evidence="1 12">Endoplasmic reticulum membrane</location>
        <topology evidence="1 12">Multi-pass membrane protein</topology>
    </subcellularLocation>
</comment>
<evidence type="ECO:0000256" key="11">
    <source>
        <dbReference type="ARBA" id="ARBA00023180"/>
    </source>
</evidence>
<gene>
    <name evidence="14" type="ORF">NTJ_04931</name>
</gene>
<evidence type="ECO:0000256" key="12">
    <source>
        <dbReference type="RuleBase" id="RU367138"/>
    </source>
</evidence>
<evidence type="ECO:0000256" key="2">
    <source>
        <dbReference type="ARBA" id="ARBA00004687"/>
    </source>
</evidence>
<accession>A0ABN7AJI6</accession>
<keyword evidence="15" id="KW-1185">Reference proteome</keyword>
<evidence type="ECO:0000313" key="14">
    <source>
        <dbReference type="EMBL" id="BES92123.1"/>
    </source>
</evidence>
<dbReference type="InterPro" id="IPR017850">
    <property type="entry name" value="Alkaline_phosphatase_core_sf"/>
</dbReference>
<dbReference type="CDD" id="cd16020">
    <property type="entry name" value="GPI_EPT_1"/>
    <property type="match status" value="1"/>
</dbReference>
<keyword evidence="10 12" id="KW-0472">Membrane</keyword>
<dbReference type="InterPro" id="IPR037671">
    <property type="entry name" value="PIGN_N"/>
</dbReference>
<feature type="transmembrane region" description="Helical" evidence="12">
    <location>
        <begin position="830"/>
        <end position="852"/>
    </location>
</feature>
<evidence type="ECO:0000256" key="4">
    <source>
        <dbReference type="ARBA" id="ARBA00020831"/>
    </source>
</evidence>
<dbReference type="EMBL" id="AP028911">
    <property type="protein sequence ID" value="BES92123.1"/>
    <property type="molecule type" value="Genomic_DNA"/>
</dbReference>
<feature type="transmembrane region" description="Helical" evidence="12">
    <location>
        <begin position="650"/>
        <end position="668"/>
    </location>
</feature>
<dbReference type="PANTHER" id="PTHR12250">
    <property type="entry name" value="PHOSPHATIDYLINOSITOL GLYCAN, CLASS N"/>
    <property type="match status" value="1"/>
</dbReference>
<name>A0ABN7AJI6_9HEMI</name>
<feature type="transmembrane region" description="Helical" evidence="12">
    <location>
        <begin position="759"/>
        <end position="776"/>
    </location>
</feature>
<evidence type="ECO:0000256" key="9">
    <source>
        <dbReference type="ARBA" id="ARBA00022989"/>
    </source>
</evidence>
<feature type="transmembrane region" description="Helical" evidence="12">
    <location>
        <begin position="731"/>
        <end position="747"/>
    </location>
</feature>
<dbReference type="SUPFAM" id="SSF53649">
    <property type="entry name" value="Alkaline phosphatase-like"/>
    <property type="match status" value="1"/>
</dbReference>
<reference evidence="14 15" key="1">
    <citation type="submission" date="2023-09" db="EMBL/GenBank/DDBJ databases">
        <title>Nesidiocoris tenuis whole genome shotgun sequence.</title>
        <authorList>
            <person name="Shibata T."/>
            <person name="Shimoda M."/>
            <person name="Kobayashi T."/>
            <person name="Uehara T."/>
        </authorList>
    </citation>
    <scope>NUCLEOTIDE SEQUENCE [LARGE SCALE GENOMIC DNA]</scope>
    <source>
        <strain evidence="14 15">Japan</strain>
    </source>
</reference>
<sequence>MYRLLGGAVVAHCILLLGMFDVYFKSPIIAQLPLVANNYRTPASRLVLFIGDGLRSDHFYNVSYVPFLKDKIESGASSWGVSHTRVPTESRPGTVAIASGVYEDPSAVFKGWQHNPVPVDSFFNRCKYSFAWGSPDIVHLFSRQSTNVFSHSYNDTDQRFDAQVSLDLNLWVLNEFKTFVQNCKGNVSCNRMLHDEKVSFFFHFIGIDMSGHKSKPFSESYVNNIALVDSIIRNITTIFAEIFPDDKTVFLFTSDHGMTDWGSHGAGSLVETETPLVAWGSGVNHLRCPKKIHPNTWNVSADCMRNVSQADIAVLMSTLLGVEIPTNCMGSLPTSYLGFDDRTTLSAAVLNANQLIVLYRHLEDVIKRQVIELFFFPNTFKIERSNLLQRELLRVDDFYNIAGTDHKSRMMIVLDLIEELKDGIGYYQNYFQRFLLFLLSASFVGLIATISGKIYDHTVTSSCATKKNHDHRIIFPIHNLKISYLDRNFLVILLLVSLLYLLQSLPWLFYVYIVLPVILWWKAADYLWTISLSSLMRSIARPSIAVWLALLVGGVELMVTSFFHRWVLSIGMAAFSIYPFAFPRSAIRWKFARILWSGSSLLLAVFPLLPTVGVSKQTALVVISGLVWLLIAALALSIDRTSKNDFFFTLTRMQMFLIVSAICNVIYIDSCYSRGIGLTDVGQFISWALLLADLLVCMLFLADEPRTRVFSVSLALGVPFLMLSVSFESLFLPILTIFMVSWFLLETSLQTFGSEMRKGFFFLFLIIFSFFGIGNIDSINSFDINWVRCFTQVFSPFTMTALIILKTVIPFLLVSCFLRLIVLETKADPTVILLFALVLCEAMGLQFLFAVRNTGSWLEIGTSISHYVIMEVSAFCLVILYTLSGFIVKKPRSKQQQF</sequence>
<feature type="transmembrane region" description="Helical" evidence="12">
    <location>
        <begin position="484"/>
        <end position="501"/>
    </location>
</feature>
<keyword evidence="7 12" id="KW-0812">Transmembrane</keyword>
<comment type="similarity">
    <text evidence="3 12">Belongs to the PIGG/PIGN/PIGO family. PIGN subfamily.</text>
</comment>
<proteinExistence type="inferred from homology"/>
<keyword evidence="9 12" id="KW-1133">Transmembrane helix</keyword>
<feature type="transmembrane region" description="Helical" evidence="12">
    <location>
        <begin position="796"/>
        <end position="818"/>
    </location>
</feature>
<dbReference type="InterPro" id="IPR017852">
    <property type="entry name" value="GPI_EtnP_transferase_1_C"/>
</dbReference>
<feature type="transmembrane region" description="Helical" evidence="12">
    <location>
        <begin position="709"/>
        <end position="725"/>
    </location>
</feature>
<evidence type="ECO:0000256" key="6">
    <source>
        <dbReference type="ARBA" id="ARBA00022679"/>
    </source>
</evidence>
<evidence type="ECO:0000256" key="3">
    <source>
        <dbReference type="ARBA" id="ARBA00008400"/>
    </source>
</evidence>
<feature type="domain" description="GPI ethanolamine phosphate transferase 1 C-terminal" evidence="13">
    <location>
        <begin position="423"/>
        <end position="856"/>
    </location>
</feature>
<dbReference type="Pfam" id="PF04987">
    <property type="entry name" value="PigN"/>
    <property type="match status" value="1"/>
</dbReference>
<dbReference type="EC" id="2.-.-.-" evidence="12"/>
<keyword evidence="11" id="KW-0325">Glycoprotein</keyword>
<evidence type="ECO:0000313" key="15">
    <source>
        <dbReference type="Proteomes" id="UP001307889"/>
    </source>
</evidence>
<keyword evidence="6 12" id="KW-0808">Transferase</keyword>